<feature type="transmembrane region" description="Helical" evidence="6">
    <location>
        <begin position="167"/>
        <end position="188"/>
    </location>
</feature>
<feature type="transmembrane region" description="Helical" evidence="6">
    <location>
        <begin position="56"/>
        <end position="76"/>
    </location>
</feature>
<keyword evidence="8" id="KW-1185">Reference proteome</keyword>
<keyword evidence="4 6" id="KW-1133">Transmembrane helix</keyword>
<sequence length="432" mass="45076">MADIQHDSSSSSSSTAGSLPRVFGLRDHAALWFSLGVGLLVMQVGAYLVPAMGTQAALLAIVVGSIVGAGLLAWTAQIACERGLSSAGLMSITLGRNFARLPVVLNIVQLLGWTAFELVVMRDGSAAIVKQISGFEAAWVPYAATLLWGGVLLALARGSMLTLVRRFIGRFGLPLVIASLLWLSWQFIGLAQTQGFEAFWNRPGSGGMSTIAAVDLVMAMPVSWLPLVADYARHGKAGSSTRRGTWLGYALANTWCYGLGVLVVSVAQPGADLVTTLLLAQGGLIALGLILVDEMDNAYGDVHSGAVSLNFLSPRRSLAGWGMVMALASTAAAMVLPMHSLEPFLLMLSSIFVPLFGVVISQLSGQTRGHDAAIAWGPALVWLVGIATFHLSPMAFPDLGSAIPSLVVTLGLGALLRLRADAGSAQVAGVAE</sequence>
<name>A0ABT9G1P7_LEPDI</name>
<evidence type="ECO:0000256" key="6">
    <source>
        <dbReference type="SAM" id="Phobius"/>
    </source>
</evidence>
<feature type="transmembrane region" description="Helical" evidence="6">
    <location>
        <begin position="97"/>
        <end position="116"/>
    </location>
</feature>
<comment type="caution">
    <text evidence="7">The sequence shown here is derived from an EMBL/GenBank/DDBJ whole genome shotgun (WGS) entry which is preliminary data.</text>
</comment>
<dbReference type="InterPro" id="IPR030191">
    <property type="entry name" value="CodB"/>
</dbReference>
<comment type="subcellular location">
    <subcellularLocation>
        <location evidence="1">Membrane</location>
        <topology evidence="1">Multi-pass membrane protein</topology>
    </subcellularLocation>
</comment>
<feature type="transmembrane region" description="Helical" evidence="6">
    <location>
        <begin position="273"/>
        <end position="292"/>
    </location>
</feature>
<feature type="transmembrane region" description="Helical" evidence="6">
    <location>
        <begin position="246"/>
        <end position="267"/>
    </location>
</feature>
<dbReference type="EMBL" id="JAUZEE010000003">
    <property type="protein sequence ID" value="MDP4300387.1"/>
    <property type="molecule type" value="Genomic_DNA"/>
</dbReference>
<feature type="transmembrane region" description="Helical" evidence="6">
    <location>
        <begin position="318"/>
        <end position="338"/>
    </location>
</feature>
<evidence type="ECO:0000256" key="5">
    <source>
        <dbReference type="ARBA" id="ARBA00023136"/>
    </source>
</evidence>
<keyword evidence="5 6" id="KW-0472">Membrane</keyword>
<evidence type="ECO:0000256" key="1">
    <source>
        <dbReference type="ARBA" id="ARBA00004141"/>
    </source>
</evidence>
<gene>
    <name evidence="7" type="ORF">Q8X39_07035</name>
</gene>
<comment type="similarity">
    <text evidence="2">Belongs to the purine-cytosine permease (2.A.39) family.</text>
</comment>
<feature type="transmembrane region" description="Helical" evidence="6">
    <location>
        <begin position="399"/>
        <end position="416"/>
    </location>
</feature>
<dbReference type="Pfam" id="PF02133">
    <property type="entry name" value="Transp_cyt_pur"/>
    <property type="match status" value="1"/>
</dbReference>
<dbReference type="InterPro" id="IPR001248">
    <property type="entry name" value="Pur-cyt_permease"/>
</dbReference>
<evidence type="ECO:0000313" key="7">
    <source>
        <dbReference type="EMBL" id="MDP4300387.1"/>
    </source>
</evidence>
<feature type="transmembrane region" description="Helical" evidence="6">
    <location>
        <begin position="344"/>
        <end position="361"/>
    </location>
</feature>
<keyword evidence="3 6" id="KW-0812">Transmembrane</keyword>
<dbReference type="Gene3D" id="1.10.4160.10">
    <property type="entry name" value="Hydantoin permease"/>
    <property type="match status" value="1"/>
</dbReference>
<accession>A0ABT9G1P7</accession>
<feature type="transmembrane region" description="Helical" evidence="6">
    <location>
        <begin position="373"/>
        <end position="393"/>
    </location>
</feature>
<evidence type="ECO:0000256" key="4">
    <source>
        <dbReference type="ARBA" id="ARBA00022989"/>
    </source>
</evidence>
<evidence type="ECO:0000256" key="2">
    <source>
        <dbReference type="ARBA" id="ARBA00008974"/>
    </source>
</evidence>
<feature type="transmembrane region" description="Helical" evidence="6">
    <location>
        <begin position="208"/>
        <end position="225"/>
    </location>
</feature>
<protein>
    <submittedName>
        <fullName evidence="7">Cytosine permease</fullName>
    </submittedName>
</protein>
<organism evidence="7 8">
    <name type="scientific">Leptothrix discophora</name>
    <dbReference type="NCBI Taxonomy" id="89"/>
    <lineage>
        <taxon>Bacteria</taxon>
        <taxon>Pseudomonadati</taxon>
        <taxon>Pseudomonadota</taxon>
        <taxon>Betaproteobacteria</taxon>
        <taxon>Burkholderiales</taxon>
        <taxon>Sphaerotilaceae</taxon>
        <taxon>Leptothrix</taxon>
    </lineage>
</organism>
<dbReference type="Proteomes" id="UP001235760">
    <property type="component" value="Unassembled WGS sequence"/>
</dbReference>
<dbReference type="PANTHER" id="PTHR30569">
    <property type="entry name" value="CYTOSINE TRANSPORTER CODB"/>
    <property type="match status" value="1"/>
</dbReference>
<evidence type="ECO:0000256" key="3">
    <source>
        <dbReference type="ARBA" id="ARBA00022692"/>
    </source>
</evidence>
<dbReference type="PANTHER" id="PTHR30569:SF0">
    <property type="entry name" value="CYTOSINE PERMEASE"/>
    <property type="match status" value="1"/>
</dbReference>
<proteinExistence type="inferred from homology"/>
<reference evidence="7 8" key="1">
    <citation type="submission" date="2023-08" db="EMBL/GenBank/DDBJ databases">
        <authorList>
            <person name="Roldan D.M."/>
            <person name="Menes R.J."/>
        </authorList>
    </citation>
    <scope>NUCLEOTIDE SEQUENCE [LARGE SCALE GENOMIC DNA]</scope>
    <source>
        <strain evidence="7 8">CCM 2812</strain>
    </source>
</reference>
<dbReference type="RefSeq" id="WP_305748948.1">
    <property type="nucleotide sequence ID" value="NZ_JAUZEE010000003.1"/>
</dbReference>
<feature type="transmembrane region" description="Helical" evidence="6">
    <location>
        <begin position="29"/>
        <end position="50"/>
    </location>
</feature>
<evidence type="ECO:0000313" key="8">
    <source>
        <dbReference type="Proteomes" id="UP001235760"/>
    </source>
</evidence>